<proteinExistence type="predicted"/>
<dbReference type="Proteomes" id="UP001152759">
    <property type="component" value="Chromosome 4"/>
</dbReference>
<protein>
    <submittedName>
        <fullName evidence="1">Uncharacterized protein</fullName>
    </submittedName>
</protein>
<dbReference type="EMBL" id="OU963865">
    <property type="protein sequence ID" value="CAH0388481.1"/>
    <property type="molecule type" value="Genomic_DNA"/>
</dbReference>
<evidence type="ECO:0000313" key="2">
    <source>
        <dbReference type="Proteomes" id="UP001152759"/>
    </source>
</evidence>
<reference evidence="1" key="1">
    <citation type="submission" date="2021-12" db="EMBL/GenBank/DDBJ databases">
        <authorList>
            <person name="King R."/>
        </authorList>
    </citation>
    <scope>NUCLEOTIDE SEQUENCE</scope>
</reference>
<name>A0A9P0AC72_BEMTA</name>
<accession>A0A9P0AC72</accession>
<dbReference type="AlphaFoldDB" id="A0A9P0AC72"/>
<organism evidence="1 2">
    <name type="scientific">Bemisia tabaci</name>
    <name type="common">Sweetpotato whitefly</name>
    <name type="synonym">Aleurodes tabaci</name>
    <dbReference type="NCBI Taxonomy" id="7038"/>
    <lineage>
        <taxon>Eukaryota</taxon>
        <taxon>Metazoa</taxon>
        <taxon>Ecdysozoa</taxon>
        <taxon>Arthropoda</taxon>
        <taxon>Hexapoda</taxon>
        <taxon>Insecta</taxon>
        <taxon>Pterygota</taxon>
        <taxon>Neoptera</taxon>
        <taxon>Paraneoptera</taxon>
        <taxon>Hemiptera</taxon>
        <taxon>Sternorrhyncha</taxon>
        <taxon>Aleyrodoidea</taxon>
        <taxon>Aleyrodidae</taxon>
        <taxon>Aleyrodinae</taxon>
        <taxon>Bemisia</taxon>
    </lineage>
</organism>
<evidence type="ECO:0000313" key="1">
    <source>
        <dbReference type="EMBL" id="CAH0388481.1"/>
    </source>
</evidence>
<keyword evidence="2" id="KW-1185">Reference proteome</keyword>
<sequence>MIKLSRVFQSVDGLKQFQKGENAYESQHVSSLSSDSEILMIKGSVLASQRGRLYDVQAWEDDITWLPFSYMATTTSPERTNLAGGKDRRELQTTLVFQLTNSLPILNNRSTEPLTLLGSYELDAVLANQWGKNHEEVKKLFEQCFKIKVKPCGLFLHERGLPDPVRFCVGSTPGIVRTLRPKAASFLNQRRTVFASIFGLSHHHPTARHHACSAVGITFAPRFP</sequence>
<gene>
    <name evidence="1" type="ORF">BEMITA_LOCUS7393</name>
</gene>